<keyword evidence="1" id="KW-1133">Transmembrane helix</keyword>
<gene>
    <name evidence="2" type="ORF">HYH03_005575</name>
</gene>
<organism evidence="2 3">
    <name type="scientific">Edaphochlamys debaryana</name>
    <dbReference type="NCBI Taxonomy" id="47281"/>
    <lineage>
        <taxon>Eukaryota</taxon>
        <taxon>Viridiplantae</taxon>
        <taxon>Chlorophyta</taxon>
        <taxon>core chlorophytes</taxon>
        <taxon>Chlorophyceae</taxon>
        <taxon>CS clade</taxon>
        <taxon>Chlamydomonadales</taxon>
        <taxon>Chlamydomonadales incertae sedis</taxon>
        <taxon>Edaphochlamys</taxon>
    </lineage>
</organism>
<dbReference type="EMBL" id="JAEHOE010000019">
    <property type="protein sequence ID" value="KAG2496345.1"/>
    <property type="molecule type" value="Genomic_DNA"/>
</dbReference>
<comment type="caution">
    <text evidence="2">The sequence shown here is derived from an EMBL/GenBank/DDBJ whole genome shotgun (WGS) entry which is preliminary data.</text>
</comment>
<reference evidence="2" key="1">
    <citation type="journal article" date="2020" name="bioRxiv">
        <title>Comparative genomics of Chlamydomonas.</title>
        <authorList>
            <person name="Craig R.J."/>
            <person name="Hasan A.R."/>
            <person name="Ness R.W."/>
            <person name="Keightley P.D."/>
        </authorList>
    </citation>
    <scope>NUCLEOTIDE SEQUENCE</scope>
    <source>
        <strain evidence="2">CCAP 11/70</strain>
    </source>
</reference>
<keyword evidence="1" id="KW-0812">Transmembrane</keyword>
<evidence type="ECO:0000313" key="2">
    <source>
        <dbReference type="EMBL" id="KAG2496345.1"/>
    </source>
</evidence>
<dbReference type="OrthoDB" id="533115at2759"/>
<evidence type="ECO:0000256" key="1">
    <source>
        <dbReference type="SAM" id="Phobius"/>
    </source>
</evidence>
<proteinExistence type="predicted"/>
<keyword evidence="3" id="KW-1185">Reference proteome</keyword>
<feature type="transmembrane region" description="Helical" evidence="1">
    <location>
        <begin position="27"/>
        <end position="47"/>
    </location>
</feature>
<sequence length="175" mass="18972">MQPSRASFSLGGTEPCKRTTLQHMPKTVALVVLTLATLACLQGLRWLSVGYNAADAAIKASQADAVYTPAEAQFLGRNYKQRILSAELRDKDAQVQLLRAQLDSAIAAARAKDESIRAAEDLIIALKEREESAKLGRSKAQLALAAKAQALQTCQYQTETLLAEVTMCGKALRRL</sequence>
<evidence type="ECO:0000313" key="3">
    <source>
        <dbReference type="Proteomes" id="UP000612055"/>
    </source>
</evidence>
<keyword evidence="1" id="KW-0472">Membrane</keyword>
<accession>A0A836C142</accession>
<name>A0A836C142_9CHLO</name>
<dbReference type="Proteomes" id="UP000612055">
    <property type="component" value="Unassembled WGS sequence"/>
</dbReference>
<dbReference type="AlphaFoldDB" id="A0A836C142"/>
<protein>
    <submittedName>
        <fullName evidence="2">Uncharacterized protein</fullName>
    </submittedName>
</protein>